<dbReference type="Proteomes" id="UP000321769">
    <property type="component" value="Unassembled WGS sequence"/>
</dbReference>
<dbReference type="SMART" id="SM00855">
    <property type="entry name" value="PGAM"/>
    <property type="match status" value="1"/>
</dbReference>
<name>A0A512HRA2_9ACTN</name>
<dbReference type="CDD" id="cd07067">
    <property type="entry name" value="HP_PGM_like"/>
    <property type="match status" value="1"/>
</dbReference>
<dbReference type="RefSeq" id="WP_186813767.1">
    <property type="nucleotide sequence ID" value="NZ_BAAAYQ010000001.1"/>
</dbReference>
<reference evidence="2 3" key="1">
    <citation type="submission" date="2019-07" db="EMBL/GenBank/DDBJ databases">
        <title>Whole genome shotgun sequence of Aeromicrobium flavum NBRC 107625.</title>
        <authorList>
            <person name="Hosoyama A."/>
            <person name="Uohara A."/>
            <person name="Ohji S."/>
            <person name="Ichikawa N."/>
        </authorList>
    </citation>
    <scope>NUCLEOTIDE SEQUENCE [LARGE SCALE GENOMIC DNA]</scope>
    <source>
        <strain evidence="2 3">NBRC 107625</strain>
    </source>
</reference>
<dbReference type="PANTHER" id="PTHR48100">
    <property type="entry name" value="BROAD-SPECIFICITY PHOSPHATASE YOR283W-RELATED"/>
    <property type="match status" value="1"/>
</dbReference>
<comment type="caution">
    <text evidence="2">The sequence shown here is derived from an EMBL/GenBank/DDBJ whole genome shotgun (WGS) entry which is preliminary data.</text>
</comment>
<accession>A0A512HRA2</accession>
<evidence type="ECO:0008006" key="4">
    <source>
        <dbReference type="Google" id="ProtNLM"/>
    </source>
</evidence>
<dbReference type="GO" id="GO:0005737">
    <property type="term" value="C:cytoplasm"/>
    <property type="evidence" value="ECO:0007669"/>
    <property type="project" value="TreeGrafter"/>
</dbReference>
<feature type="binding site" evidence="1">
    <location>
        <begin position="6"/>
        <end position="13"/>
    </location>
    <ligand>
        <name>substrate</name>
    </ligand>
</feature>
<evidence type="ECO:0000256" key="1">
    <source>
        <dbReference type="PIRSR" id="PIRSR613078-2"/>
    </source>
</evidence>
<dbReference type="InterPro" id="IPR029033">
    <property type="entry name" value="His_PPase_superfam"/>
</dbReference>
<gene>
    <name evidence="2" type="ORF">AFL01nite_03110</name>
</gene>
<evidence type="ECO:0000313" key="2">
    <source>
        <dbReference type="EMBL" id="GEO87984.1"/>
    </source>
</evidence>
<dbReference type="AlphaFoldDB" id="A0A512HRA2"/>
<feature type="binding site" evidence="1">
    <location>
        <position position="57"/>
    </location>
    <ligand>
        <name>substrate</name>
    </ligand>
</feature>
<evidence type="ECO:0000313" key="3">
    <source>
        <dbReference type="Proteomes" id="UP000321769"/>
    </source>
</evidence>
<dbReference type="GO" id="GO:0016791">
    <property type="term" value="F:phosphatase activity"/>
    <property type="evidence" value="ECO:0007669"/>
    <property type="project" value="TreeGrafter"/>
</dbReference>
<sequence length="154" mass="16212">MIGWLRHGESTWNAAGRLQFGDRTPPLTRVGRAQARAAAEALRGAPYRVLLTSPAVRAVQTAEIVSSALGLTPVLDARLVERGRQETVDEVRIRILAVLRAHGDDLLLVTHGDTIAIAVELLTGRPCPVPGNADLISTAPTGLNGGAASLDLPC</sequence>
<keyword evidence="3" id="KW-1185">Reference proteome</keyword>
<dbReference type="EMBL" id="BJZQ01000001">
    <property type="protein sequence ID" value="GEO87984.1"/>
    <property type="molecule type" value="Genomic_DNA"/>
</dbReference>
<dbReference type="InterPro" id="IPR050275">
    <property type="entry name" value="PGM_Phosphatase"/>
</dbReference>
<proteinExistence type="predicted"/>
<protein>
    <recommendedName>
        <fullName evidence="4">Phosphoglycerate mutase</fullName>
    </recommendedName>
</protein>
<dbReference type="InterPro" id="IPR013078">
    <property type="entry name" value="His_Pase_superF_clade-1"/>
</dbReference>
<dbReference type="Pfam" id="PF00300">
    <property type="entry name" value="His_Phos_1"/>
    <property type="match status" value="1"/>
</dbReference>
<dbReference type="Gene3D" id="3.40.50.1240">
    <property type="entry name" value="Phosphoglycerate mutase-like"/>
    <property type="match status" value="1"/>
</dbReference>
<dbReference type="SUPFAM" id="SSF53254">
    <property type="entry name" value="Phosphoglycerate mutase-like"/>
    <property type="match status" value="1"/>
</dbReference>
<organism evidence="2 3">
    <name type="scientific">Aeromicrobium flavum</name>
    <dbReference type="NCBI Taxonomy" id="416568"/>
    <lineage>
        <taxon>Bacteria</taxon>
        <taxon>Bacillati</taxon>
        <taxon>Actinomycetota</taxon>
        <taxon>Actinomycetes</taxon>
        <taxon>Propionibacteriales</taxon>
        <taxon>Nocardioidaceae</taxon>
        <taxon>Aeromicrobium</taxon>
    </lineage>
</organism>
<dbReference type="PANTHER" id="PTHR48100:SF1">
    <property type="entry name" value="HISTIDINE PHOSPHATASE FAMILY PROTEIN-RELATED"/>
    <property type="match status" value="1"/>
</dbReference>